<dbReference type="AlphaFoldDB" id="A0A328E881"/>
<keyword evidence="3" id="KW-1185">Reference proteome</keyword>
<sequence>MVTFSLEGKKKEVTQSENDETFPLFSRPNPMQTQRSFVPPPQVRHSTVIAFPGDMGAAAAVTFNRRRHWLFLPDLLALHQKKLQFPSPRAADFVLVRKG</sequence>
<reference evidence="2 3" key="1">
    <citation type="submission" date="2018-06" db="EMBL/GenBank/DDBJ databases">
        <title>The Genome of Cuscuta australis (Dodder) Provides Insight into the Evolution of Plant Parasitism.</title>
        <authorList>
            <person name="Liu H."/>
        </authorList>
    </citation>
    <scope>NUCLEOTIDE SEQUENCE [LARGE SCALE GENOMIC DNA]</scope>
    <source>
        <strain evidence="3">cv. Yunnan</strain>
        <tissue evidence="2">Vines</tissue>
    </source>
</reference>
<gene>
    <name evidence="2" type="ORF">DM860_007577</name>
</gene>
<evidence type="ECO:0000313" key="2">
    <source>
        <dbReference type="EMBL" id="RAL52809.1"/>
    </source>
</evidence>
<dbReference type="EMBL" id="NQVE01000030">
    <property type="protein sequence ID" value="RAL52809.1"/>
    <property type="molecule type" value="Genomic_DNA"/>
</dbReference>
<feature type="region of interest" description="Disordered" evidence="1">
    <location>
        <begin position="1"/>
        <end position="39"/>
    </location>
</feature>
<organism evidence="2 3">
    <name type="scientific">Cuscuta australis</name>
    <dbReference type="NCBI Taxonomy" id="267555"/>
    <lineage>
        <taxon>Eukaryota</taxon>
        <taxon>Viridiplantae</taxon>
        <taxon>Streptophyta</taxon>
        <taxon>Embryophyta</taxon>
        <taxon>Tracheophyta</taxon>
        <taxon>Spermatophyta</taxon>
        <taxon>Magnoliopsida</taxon>
        <taxon>eudicotyledons</taxon>
        <taxon>Gunneridae</taxon>
        <taxon>Pentapetalae</taxon>
        <taxon>asterids</taxon>
        <taxon>lamiids</taxon>
        <taxon>Solanales</taxon>
        <taxon>Convolvulaceae</taxon>
        <taxon>Cuscuteae</taxon>
        <taxon>Cuscuta</taxon>
        <taxon>Cuscuta subgen. Grammica</taxon>
        <taxon>Cuscuta sect. Cleistogrammica</taxon>
    </lineage>
</organism>
<protein>
    <submittedName>
        <fullName evidence="2">Uncharacterized protein</fullName>
    </submittedName>
</protein>
<evidence type="ECO:0000313" key="3">
    <source>
        <dbReference type="Proteomes" id="UP000249390"/>
    </source>
</evidence>
<comment type="caution">
    <text evidence="2">The sequence shown here is derived from an EMBL/GenBank/DDBJ whole genome shotgun (WGS) entry which is preliminary data.</text>
</comment>
<accession>A0A328E881</accession>
<evidence type="ECO:0000256" key="1">
    <source>
        <dbReference type="SAM" id="MobiDB-lite"/>
    </source>
</evidence>
<proteinExistence type="predicted"/>
<name>A0A328E881_9ASTE</name>
<dbReference type="Proteomes" id="UP000249390">
    <property type="component" value="Unassembled WGS sequence"/>
</dbReference>